<keyword evidence="11 14" id="KW-0143">Chaperone</keyword>
<keyword evidence="17" id="KW-1185">Reference proteome</keyword>
<evidence type="ECO:0000259" key="15">
    <source>
        <dbReference type="Pfam" id="PF02953"/>
    </source>
</evidence>
<keyword evidence="3 14" id="KW-0813">Transport</keyword>
<reference evidence="16" key="1">
    <citation type="submission" date="2023-06" db="EMBL/GenBank/DDBJ databases">
        <title>Genome-scale phylogeny and comparative genomics of the fungal order Sordariales.</title>
        <authorList>
            <consortium name="Lawrence Berkeley National Laboratory"/>
            <person name="Hensen N."/>
            <person name="Bonometti L."/>
            <person name="Westerberg I."/>
            <person name="Brannstrom I.O."/>
            <person name="Guillou S."/>
            <person name="Cros-Aarteil S."/>
            <person name="Calhoun S."/>
            <person name="Haridas S."/>
            <person name="Kuo A."/>
            <person name="Mondo S."/>
            <person name="Pangilinan J."/>
            <person name="Riley R."/>
            <person name="LaButti K."/>
            <person name="Andreopoulos B."/>
            <person name="Lipzen A."/>
            <person name="Chen C."/>
            <person name="Yanf M."/>
            <person name="Daum C."/>
            <person name="Ng V."/>
            <person name="Clum A."/>
            <person name="Steindorff A."/>
            <person name="Ohm R."/>
            <person name="Martin F."/>
            <person name="Silar P."/>
            <person name="Natvig D."/>
            <person name="Lalanne C."/>
            <person name="Gautier V."/>
            <person name="Ament-velasquez S.L."/>
            <person name="Kruys A."/>
            <person name="Hutchinson M.I."/>
            <person name="Powell A.J."/>
            <person name="Barry K."/>
            <person name="Miller A.N."/>
            <person name="Grigoriev I.V."/>
            <person name="Debuchy R."/>
            <person name="Gladieux P."/>
            <person name="Thoren M.H."/>
            <person name="Johannesson H."/>
        </authorList>
    </citation>
    <scope>NUCLEOTIDE SEQUENCE</scope>
    <source>
        <strain evidence="16">SMH3187-1</strain>
    </source>
</reference>
<comment type="subcellular location">
    <subcellularLocation>
        <location evidence="1 14">Mitochondrion inner membrane</location>
        <topology evidence="1 14">Peripheral membrane protein</topology>
        <orientation evidence="1 14">Intermembrane side</orientation>
    </subcellularLocation>
</comment>
<keyword evidence="8 14" id="KW-0811">Translocation</keyword>
<dbReference type="InterPro" id="IPR035427">
    <property type="entry name" value="Tim10-like_dom_sf"/>
</dbReference>
<dbReference type="GO" id="GO:0015031">
    <property type="term" value="P:protein transport"/>
    <property type="evidence" value="ECO:0007669"/>
    <property type="project" value="UniProtKB-KW"/>
</dbReference>
<comment type="similarity">
    <text evidence="2 14">Belongs to the small Tim family.</text>
</comment>
<proteinExistence type="inferred from homology"/>
<dbReference type="InterPro" id="IPR004217">
    <property type="entry name" value="Tim10-like"/>
</dbReference>
<protein>
    <recommendedName>
        <fullName evidence="14">Mitochondrial import inner membrane translocase subunit</fullName>
    </recommendedName>
</protein>
<dbReference type="SUPFAM" id="SSF144122">
    <property type="entry name" value="Tim10-like"/>
    <property type="match status" value="1"/>
</dbReference>
<dbReference type="GO" id="GO:0045039">
    <property type="term" value="P:protein insertion into mitochondrial inner membrane"/>
    <property type="evidence" value="ECO:0007669"/>
    <property type="project" value="UniProtKB-ARBA"/>
</dbReference>
<comment type="domain">
    <text evidence="14">The twin CX3C motif contains 4 conserved Cys residues that form 2 disulfide bonds in the mitochondrial intermembrane space.</text>
</comment>
<keyword evidence="10 14" id="KW-1015">Disulfide bond</keyword>
<evidence type="ECO:0000256" key="13">
    <source>
        <dbReference type="ARBA" id="ARBA00025862"/>
    </source>
</evidence>
<evidence type="ECO:0000256" key="14">
    <source>
        <dbReference type="RuleBase" id="RU367043"/>
    </source>
</evidence>
<accession>A0AA40F968</accession>
<keyword evidence="5 14" id="KW-0472">Membrane</keyword>
<evidence type="ECO:0000256" key="7">
    <source>
        <dbReference type="ARBA" id="ARBA00022927"/>
    </source>
</evidence>
<keyword evidence="9 14" id="KW-0496">Mitochondrion</keyword>
<dbReference type="EMBL" id="JAUKUD010000001">
    <property type="protein sequence ID" value="KAK0753401.1"/>
    <property type="molecule type" value="Genomic_DNA"/>
</dbReference>
<evidence type="ECO:0000256" key="1">
    <source>
        <dbReference type="ARBA" id="ARBA00004137"/>
    </source>
</evidence>
<name>A0AA40F968_9PEZI</name>
<dbReference type="Gene3D" id="1.10.287.810">
    <property type="entry name" value="Mitochondrial import inner membrane translocase subunit tim13 like domains"/>
    <property type="match status" value="1"/>
</dbReference>
<evidence type="ECO:0000256" key="2">
    <source>
        <dbReference type="ARBA" id="ARBA00006720"/>
    </source>
</evidence>
<evidence type="ECO:0000313" key="16">
    <source>
        <dbReference type="EMBL" id="KAK0753401.1"/>
    </source>
</evidence>
<dbReference type="AlphaFoldDB" id="A0AA40F968"/>
<evidence type="ECO:0000256" key="6">
    <source>
        <dbReference type="ARBA" id="ARBA00022833"/>
    </source>
</evidence>
<feature type="domain" description="Tim10-like" evidence="15">
    <location>
        <begin position="13"/>
        <end position="72"/>
    </location>
</feature>
<evidence type="ECO:0000256" key="5">
    <source>
        <dbReference type="ARBA" id="ARBA00022792"/>
    </source>
</evidence>
<evidence type="ECO:0000256" key="8">
    <source>
        <dbReference type="ARBA" id="ARBA00023010"/>
    </source>
</evidence>
<evidence type="ECO:0000256" key="3">
    <source>
        <dbReference type="ARBA" id="ARBA00022448"/>
    </source>
</evidence>
<keyword evidence="4" id="KW-0479">Metal-binding</keyword>
<evidence type="ECO:0000256" key="11">
    <source>
        <dbReference type="ARBA" id="ARBA00023186"/>
    </source>
</evidence>
<organism evidence="16 17">
    <name type="scientific">Schizothecium vesticola</name>
    <dbReference type="NCBI Taxonomy" id="314040"/>
    <lineage>
        <taxon>Eukaryota</taxon>
        <taxon>Fungi</taxon>
        <taxon>Dikarya</taxon>
        <taxon>Ascomycota</taxon>
        <taxon>Pezizomycotina</taxon>
        <taxon>Sordariomycetes</taxon>
        <taxon>Sordariomycetidae</taxon>
        <taxon>Sordariales</taxon>
        <taxon>Schizotheciaceae</taxon>
        <taxon>Schizothecium</taxon>
    </lineage>
</organism>
<dbReference type="GO" id="GO:0046872">
    <property type="term" value="F:metal ion binding"/>
    <property type="evidence" value="ECO:0007669"/>
    <property type="project" value="UniProtKB-KW"/>
</dbReference>
<gene>
    <name evidence="16" type="ORF">B0T18DRAFT_13583</name>
</gene>
<dbReference type="FunFam" id="1.10.287.810:FF:000001">
    <property type="entry name" value="mitochondrial import inner membrane translocase subunit TIM13"/>
    <property type="match status" value="1"/>
</dbReference>
<keyword evidence="5 14" id="KW-0999">Mitochondrion inner membrane</keyword>
<comment type="caution">
    <text evidence="16">The sequence shown here is derived from an EMBL/GenBank/DDBJ whole genome shotgun (WGS) entry which is preliminary data.</text>
</comment>
<dbReference type="Pfam" id="PF02953">
    <property type="entry name" value="zf-Tim10_DDP"/>
    <property type="match status" value="1"/>
</dbReference>
<evidence type="ECO:0000313" key="17">
    <source>
        <dbReference type="Proteomes" id="UP001172155"/>
    </source>
</evidence>
<dbReference type="GO" id="GO:0005743">
    <property type="term" value="C:mitochondrial inner membrane"/>
    <property type="evidence" value="ECO:0007669"/>
    <property type="project" value="UniProtKB-SubCell"/>
</dbReference>
<evidence type="ECO:0000256" key="10">
    <source>
        <dbReference type="ARBA" id="ARBA00023157"/>
    </source>
</evidence>
<keyword evidence="7 14" id="KW-0653">Protein transport</keyword>
<dbReference type="Proteomes" id="UP001172155">
    <property type="component" value="Unassembled WGS sequence"/>
</dbReference>
<evidence type="ECO:0000256" key="12">
    <source>
        <dbReference type="ARBA" id="ARBA00025151"/>
    </source>
</evidence>
<evidence type="ECO:0000256" key="9">
    <source>
        <dbReference type="ARBA" id="ARBA00023128"/>
    </source>
</evidence>
<keyword evidence="6" id="KW-0862">Zinc</keyword>
<comment type="subunit">
    <text evidence="13">Heterohexamer; composed of 3 copies of TIM8 and 3 copies of TIM13, named soluble 70 kDa complex. Associates with the TIM22 complex, whose core is composed of TIM22 and TIM54. Interacts with the transmembrane regions of multi-pass transmembrane proteins in transit.</text>
</comment>
<dbReference type="GO" id="GO:0042719">
    <property type="term" value="C:mitochondrial intermembrane space chaperone complex"/>
    <property type="evidence" value="ECO:0007669"/>
    <property type="project" value="UniProtKB-ARBA"/>
</dbReference>
<evidence type="ECO:0000256" key="4">
    <source>
        <dbReference type="ARBA" id="ARBA00022723"/>
    </source>
</evidence>
<sequence length="85" mass="9375">MDSASVKQAIIRQVQTESNVANSRELFEAFNEHCFEKCVPKPGSSLSSGESSCVTMCMDKYLAAWNKVNASLLQRMQQENKAAGN</sequence>
<comment type="function">
    <text evidence="12">Mitochondrial intermembrane chaperone that participates in the import and insertion of some multi-pass transmembrane proteins into the mitochondrial inner membrane. Also required for the transfer of beta-barrel precursors from the TOM complex to the sorting and assembly machinery (SAM complex) of the outer membrane. Acts as a chaperone-like protein that protects the hydrophobic precursors from aggregation and guide them through the mitochondrial intermembrane space. The TIM8-TIM13 complex is non essential and only mediates the import of few proteins, while the predominant TIM9-TIM10 70 kDa complex is crucial and mediates the import of much more proteins.</text>
</comment>